<evidence type="ECO:0000313" key="1">
    <source>
        <dbReference type="EMBL" id="GAQ68274.1"/>
    </source>
</evidence>
<name>A0A100JYY5_STRSC</name>
<gene>
    <name evidence="1" type="ORF">SsS58_08733</name>
</gene>
<dbReference type="EMBL" id="BCMM01000112">
    <property type="protein sequence ID" value="GAQ68274.1"/>
    <property type="molecule type" value="Genomic_DNA"/>
</dbReference>
<reference evidence="2" key="1">
    <citation type="submission" date="2015-11" db="EMBL/GenBank/DDBJ databases">
        <authorList>
            <consortium name="Cross-ministerial Strategic Innovation Promotion Program (SIP) consortium"/>
            <person name="Tomihama T."/>
            <person name="Ikenaga M."/>
            <person name="Sakai M."/>
            <person name="Okubo T."/>
            <person name="Ikeda S."/>
        </authorList>
    </citation>
    <scope>NUCLEOTIDE SEQUENCE [LARGE SCALE GENOMIC DNA]</scope>
    <source>
        <strain evidence="2">S58</strain>
    </source>
</reference>
<organism evidence="1 2">
    <name type="scientific">Streptomyces scabiei</name>
    <dbReference type="NCBI Taxonomy" id="1930"/>
    <lineage>
        <taxon>Bacteria</taxon>
        <taxon>Bacillati</taxon>
        <taxon>Actinomycetota</taxon>
        <taxon>Actinomycetes</taxon>
        <taxon>Kitasatosporales</taxon>
        <taxon>Streptomycetaceae</taxon>
        <taxon>Streptomyces</taxon>
    </lineage>
</organism>
<proteinExistence type="predicted"/>
<dbReference type="AlphaFoldDB" id="A0A100JYY5"/>
<accession>A0A100JYY5</accession>
<reference evidence="1 2" key="2">
    <citation type="journal article" date="2016" name="Genome Announc.">
        <title>Draft Genome Sequences of Streptomyces scabiei S58, Streptomyces turgidiscabies T45, and Streptomyces acidiscabies a10, the Pathogens of Potato Common Scab, Isolated in Japan.</title>
        <authorList>
            <person name="Tomihama T."/>
            <person name="Nishi Y."/>
            <person name="Sakai M."/>
            <person name="Ikenaga M."/>
            <person name="Okubo T."/>
            <person name="Ikeda S."/>
        </authorList>
    </citation>
    <scope>NUCLEOTIDE SEQUENCE [LARGE SCALE GENOMIC DNA]</scope>
    <source>
        <strain evidence="1 2">S58</strain>
    </source>
</reference>
<evidence type="ECO:0000313" key="2">
    <source>
        <dbReference type="Proteomes" id="UP000067448"/>
    </source>
</evidence>
<reference evidence="2" key="3">
    <citation type="submission" date="2016-02" db="EMBL/GenBank/DDBJ databases">
        <title>Draft genome of pathogenic Streptomyces sp. in Japan.</title>
        <authorList>
            <person name="Tomihama T."/>
            <person name="Ikenaga M."/>
            <person name="Sakai M."/>
            <person name="Okubo T."/>
            <person name="Ikeda S."/>
        </authorList>
    </citation>
    <scope>NUCLEOTIDE SEQUENCE [LARGE SCALE GENOMIC DNA]</scope>
    <source>
        <strain evidence="2">S58</strain>
    </source>
</reference>
<comment type="caution">
    <text evidence="1">The sequence shown here is derived from an EMBL/GenBank/DDBJ whole genome shotgun (WGS) entry which is preliminary data.</text>
</comment>
<dbReference type="Proteomes" id="UP000067448">
    <property type="component" value="Unassembled WGS sequence"/>
</dbReference>
<sequence length="78" mass="8588">MARMKPSTTLWSKVFILRLPSSGSRWMFSSDSRCTTEAGPRSRWAAFHSAAYSSNRIAPYLAIRSAFACPLGAALFAL</sequence>
<protein>
    <submittedName>
        <fullName evidence="1">Uncharacterized protein</fullName>
    </submittedName>
</protein>